<dbReference type="AlphaFoldDB" id="A0A6J4JVP2"/>
<proteinExistence type="predicted"/>
<feature type="region of interest" description="Disordered" evidence="1">
    <location>
        <begin position="66"/>
        <end position="85"/>
    </location>
</feature>
<feature type="compositionally biased region" description="Basic and acidic residues" evidence="1">
    <location>
        <begin position="76"/>
        <end position="85"/>
    </location>
</feature>
<name>A0A6J4JVP2_9CHLR</name>
<dbReference type="EMBL" id="CADCTR010001272">
    <property type="protein sequence ID" value="CAA9288791.1"/>
    <property type="molecule type" value="Genomic_DNA"/>
</dbReference>
<feature type="region of interest" description="Disordered" evidence="1">
    <location>
        <begin position="14"/>
        <end position="54"/>
    </location>
</feature>
<protein>
    <submittedName>
        <fullName evidence="2">Uncharacterized protein</fullName>
    </submittedName>
</protein>
<sequence length="85" mass="9316">MGVHIQQYYSKCLKSGRQDGRQGGLSPQTGDSDEGEQRFRDDTEHPIRSETEHVRSAATLALRLSEKCSASSSPDIRSEAEVGGH</sequence>
<organism evidence="2">
    <name type="scientific">uncultured Chloroflexia bacterium</name>
    <dbReference type="NCBI Taxonomy" id="1672391"/>
    <lineage>
        <taxon>Bacteria</taxon>
        <taxon>Bacillati</taxon>
        <taxon>Chloroflexota</taxon>
        <taxon>Chloroflexia</taxon>
        <taxon>environmental samples</taxon>
    </lineage>
</organism>
<accession>A0A6J4JVP2</accession>
<feature type="compositionally biased region" description="Basic and acidic residues" evidence="1">
    <location>
        <begin position="35"/>
        <end position="54"/>
    </location>
</feature>
<evidence type="ECO:0000313" key="2">
    <source>
        <dbReference type="EMBL" id="CAA9288791.1"/>
    </source>
</evidence>
<reference evidence="2" key="1">
    <citation type="submission" date="2020-02" db="EMBL/GenBank/DDBJ databases">
        <authorList>
            <person name="Meier V. D."/>
        </authorList>
    </citation>
    <scope>NUCLEOTIDE SEQUENCE</scope>
    <source>
        <strain evidence="2">AVDCRST_MAG93</strain>
    </source>
</reference>
<gene>
    <name evidence="2" type="ORF">AVDCRST_MAG93-3737</name>
</gene>
<evidence type="ECO:0000256" key="1">
    <source>
        <dbReference type="SAM" id="MobiDB-lite"/>
    </source>
</evidence>